<reference evidence="1 2" key="1">
    <citation type="submission" date="2020-04" db="EMBL/GenBank/DDBJ databases">
        <title>Description of novel Gluconacetobacter.</title>
        <authorList>
            <person name="Sombolestani A."/>
        </authorList>
    </citation>
    <scope>NUCLEOTIDE SEQUENCE [LARGE SCALE GENOMIC DNA]</scope>
    <source>
        <strain evidence="1 2">LMG 27724</strain>
    </source>
</reference>
<keyword evidence="2" id="KW-1185">Reference proteome</keyword>
<gene>
    <name evidence="1" type="ORF">HLH35_17925</name>
</gene>
<name>A0A7W4J3R6_9PROT</name>
<dbReference type="EMBL" id="JABEQE010000023">
    <property type="protein sequence ID" value="MBB2173972.1"/>
    <property type="molecule type" value="Genomic_DNA"/>
</dbReference>
<dbReference type="AlphaFoldDB" id="A0A7W4J3R6"/>
<dbReference type="GO" id="GO:0016787">
    <property type="term" value="F:hydrolase activity"/>
    <property type="evidence" value="ECO:0007669"/>
    <property type="project" value="UniProtKB-KW"/>
</dbReference>
<sequence>MREEIKIVRHDETVERELATLAGVIGADLPAYRNHIYRVLTYALDVLGEDRTWRETIAFALVYHDAGLWTARDLAYLEPSEAAAERARLVRAPHLDGRLVRAIIHWHHKITPYRGAHADVVNAVRRADWIDASGGLIRKGLARQRIRAVMRAIPVAGFPAILMRLAADLNHGRQAAGLRRVLRYVYKI</sequence>
<protein>
    <submittedName>
        <fullName evidence="1">Phosphohydrolase</fullName>
    </submittedName>
</protein>
<comment type="caution">
    <text evidence="1">The sequence shown here is derived from an EMBL/GenBank/DDBJ whole genome shotgun (WGS) entry which is preliminary data.</text>
</comment>
<organism evidence="1 2">
    <name type="scientific">Gluconacetobacter asukensis</name>
    <dbReference type="NCBI Taxonomy" id="1017181"/>
    <lineage>
        <taxon>Bacteria</taxon>
        <taxon>Pseudomonadati</taxon>
        <taxon>Pseudomonadota</taxon>
        <taxon>Alphaproteobacteria</taxon>
        <taxon>Acetobacterales</taxon>
        <taxon>Acetobacteraceae</taxon>
        <taxon>Gluconacetobacter</taxon>
    </lineage>
</organism>
<accession>A0A7W4J3R6</accession>
<dbReference type="Proteomes" id="UP000577891">
    <property type="component" value="Unassembled WGS sequence"/>
</dbReference>
<evidence type="ECO:0000313" key="1">
    <source>
        <dbReference type="EMBL" id="MBB2173972.1"/>
    </source>
</evidence>
<dbReference type="RefSeq" id="WP_182980439.1">
    <property type="nucleotide sequence ID" value="NZ_BAABGB010000024.1"/>
</dbReference>
<proteinExistence type="predicted"/>
<dbReference type="SUPFAM" id="SSF109604">
    <property type="entry name" value="HD-domain/PDEase-like"/>
    <property type="match status" value="1"/>
</dbReference>
<keyword evidence="1" id="KW-0378">Hydrolase</keyword>
<evidence type="ECO:0000313" key="2">
    <source>
        <dbReference type="Proteomes" id="UP000577891"/>
    </source>
</evidence>